<protein>
    <submittedName>
        <fullName evidence="1">Uncharacterized protein</fullName>
    </submittedName>
</protein>
<evidence type="ECO:0000313" key="2">
    <source>
        <dbReference type="Proteomes" id="UP001162029"/>
    </source>
</evidence>
<gene>
    <name evidence="1" type="ORF">PDE001_LOCUS2978</name>
</gene>
<proteinExistence type="predicted"/>
<keyword evidence="2" id="KW-1185">Reference proteome</keyword>
<name>A0AAV0TMW5_9STRA</name>
<dbReference type="Proteomes" id="UP001162029">
    <property type="component" value="Unassembled WGS sequence"/>
</dbReference>
<accession>A0AAV0TMW5</accession>
<reference evidence="1" key="1">
    <citation type="submission" date="2022-12" db="EMBL/GenBank/DDBJ databases">
        <authorList>
            <person name="Webb A."/>
        </authorList>
    </citation>
    <scope>NUCLEOTIDE SEQUENCE</scope>
    <source>
        <strain evidence="1">Pd1</strain>
    </source>
</reference>
<organism evidence="1 2">
    <name type="scientific">Peronospora destructor</name>
    <dbReference type="NCBI Taxonomy" id="86335"/>
    <lineage>
        <taxon>Eukaryota</taxon>
        <taxon>Sar</taxon>
        <taxon>Stramenopiles</taxon>
        <taxon>Oomycota</taxon>
        <taxon>Peronosporomycetes</taxon>
        <taxon>Peronosporales</taxon>
        <taxon>Peronosporaceae</taxon>
        <taxon>Peronospora</taxon>
    </lineage>
</organism>
<dbReference type="EMBL" id="CANTFM010000516">
    <property type="protein sequence ID" value="CAI5723757.1"/>
    <property type="molecule type" value="Genomic_DNA"/>
</dbReference>
<sequence>MSASTCLRSLKLTTVTGSVWLQEHQLSAAAAMPNDGLSDVEKEEEAKPDFIEKQMSFEKVTRLSLGVYSCYLRSLATVNSKKKDLPNLYLILRACYGEKNGDLAGRAIDTISKCFPVAVIPLGCYELAIRANLRDLKRGERELLTAIRLARALLNDGGYILNSDIWSGLVKSNFCQVLRTASRFTGSIALEMMRFCWVIHDANYPNRKMLLDERKAYNDTICLNNLERLSLGDTVLAPNVPAVNKEAETEMLNTMLWELLKHRHAVPSVVQVLDMMEATRSIGGGGALRKAVVSMFEYDMNEKKMSPRTAVKSSLKFWGERSTVLHDQGFLVHLLLEECVEHQLDDECKFLVDYLLDLGVGRVPMNSIVKLMGANELRGRFEANARIGNKVLQKLSHSNRGKLRDDFYERYLMSYLRLEQFDKVIQLSASFKLKQRYPHNEVIRTIVQDAAAQVDKLESEY</sequence>
<dbReference type="AlphaFoldDB" id="A0AAV0TMW5"/>
<comment type="caution">
    <text evidence="1">The sequence shown here is derived from an EMBL/GenBank/DDBJ whole genome shotgun (WGS) entry which is preliminary data.</text>
</comment>
<evidence type="ECO:0000313" key="1">
    <source>
        <dbReference type="EMBL" id="CAI5723757.1"/>
    </source>
</evidence>